<dbReference type="EMBL" id="HF582854">
    <property type="protein sequence ID" value="CCQ35481.1"/>
    <property type="molecule type" value="Genomic_DNA"/>
</dbReference>
<proteinExistence type="predicted"/>
<dbReference type="Proteomes" id="UP000011867">
    <property type="component" value="Chromosome"/>
</dbReference>
<sequence>MKPEDKFGNEVYSDVYDELCEYGVQLKQIGYQESRNKPNLFYYQKFGDVTLFMDMRGTRQVKIWEDIRPLFYWNIDLTMPDWAKRRMLKEEEERLLEHQIPLRLSFYAGLGAGLSTEEDTLSDPLGFPDGYCRVCNEDIRENKNYCSTECEQERRPNRFCETCEERLDWDETIRHHVSYFPEETVTVCRSCHNKLHMDNSFYPELTPPQEEIDRFYD</sequence>
<evidence type="ECO:0000313" key="1">
    <source>
        <dbReference type="EMBL" id="CCQ35481.1"/>
    </source>
</evidence>
<dbReference type="STRING" id="268739.Nmlp_1272"/>
<dbReference type="GeneID" id="14650618"/>
<dbReference type="KEGG" id="nmo:Nmlp_1272"/>
<keyword evidence="2" id="KW-1185">Reference proteome</keyword>
<accession>M1XNJ0</accession>
<protein>
    <submittedName>
        <fullName evidence="1">Uncharacterized protein</fullName>
    </submittedName>
</protein>
<evidence type="ECO:0000313" key="2">
    <source>
        <dbReference type="Proteomes" id="UP000011867"/>
    </source>
</evidence>
<dbReference type="HOGENOM" id="CLU_1269958_0_0_2"/>
<name>M1XNJ0_NATM8</name>
<organism evidence="1 2">
    <name type="scientific">Natronomonas moolapensis (strain DSM 18674 / CECT 7526 / JCM 14361 / 8.8.11)</name>
    <dbReference type="NCBI Taxonomy" id="268739"/>
    <lineage>
        <taxon>Archaea</taxon>
        <taxon>Methanobacteriati</taxon>
        <taxon>Methanobacteriota</taxon>
        <taxon>Stenosarchaea group</taxon>
        <taxon>Halobacteria</taxon>
        <taxon>Halobacteriales</taxon>
        <taxon>Natronomonadaceae</taxon>
        <taxon>Natronomonas</taxon>
    </lineage>
</organism>
<dbReference type="RefSeq" id="WP_015408329.1">
    <property type="nucleotide sequence ID" value="NC_020388.1"/>
</dbReference>
<dbReference type="AlphaFoldDB" id="M1XNJ0"/>
<reference evidence="1 2" key="1">
    <citation type="journal article" date="2013" name="Genome Announc.">
        <title>Genome of the haloarchaeon Natronomonas moolapensis, a neutrophilic member of a previously haloalkaliphilic genus.</title>
        <authorList>
            <person name="Dyall-Smith M.L."/>
            <person name="Pfeiffer F."/>
            <person name="Oberwinkler T."/>
            <person name="Klee K."/>
            <person name="Rampp M."/>
            <person name="Palm P."/>
            <person name="Gross K."/>
            <person name="Schuster S.C."/>
            <person name="Oesterhelt D."/>
        </authorList>
    </citation>
    <scope>NUCLEOTIDE SEQUENCE [LARGE SCALE GENOMIC DNA]</scope>
    <source>
        <strain evidence="2">DSM 18674 / JCM 14361 / 8.8.11</strain>
    </source>
</reference>
<dbReference type="OrthoDB" id="350340at2157"/>
<gene>
    <name evidence="1" type="ordered locus">Nmlp_1272</name>
</gene>